<gene>
    <name evidence="2" type="ORF">PUV54_14190</name>
</gene>
<dbReference type="RefSeq" id="WP_274492924.1">
    <property type="nucleotide sequence ID" value="NZ_CP118166.1"/>
</dbReference>
<name>A0AAE9ZDS5_9PROT</name>
<sequence length="140" mass="14902">MSNASETYGEAAPEKPWLTAMVRGARGKCPRCGEGSLYSSYVKTAPQCAECGLDLSGHRADDAPPYITTFLVGHITIPLALASKQLFDPPLWMQFAVWLPIMAVSAWAILPASKGALIGLQWVNKMHGFAGPDADPAADA</sequence>
<reference evidence="2" key="1">
    <citation type="submission" date="2023-02" db="EMBL/GenBank/DDBJ databases">
        <title>Genome sequence of Hyphococcus flavus.</title>
        <authorList>
            <person name="Rong J.-C."/>
            <person name="Zhao Q."/>
            <person name="Yi M."/>
            <person name="Wu J.-Y."/>
        </authorList>
    </citation>
    <scope>NUCLEOTIDE SEQUENCE</scope>
    <source>
        <strain evidence="2">MCCC 1K03223</strain>
    </source>
</reference>
<proteinExistence type="predicted"/>
<keyword evidence="3" id="KW-1185">Reference proteome</keyword>
<keyword evidence="1" id="KW-0472">Membrane</keyword>
<accession>A0AAE9ZDS5</accession>
<dbReference type="AlphaFoldDB" id="A0AAE9ZDS5"/>
<dbReference type="KEGG" id="hfl:PUV54_14190"/>
<protein>
    <submittedName>
        <fullName evidence="2">DUF983 domain-containing protein</fullName>
    </submittedName>
</protein>
<evidence type="ECO:0000313" key="3">
    <source>
        <dbReference type="Proteomes" id="UP001214043"/>
    </source>
</evidence>
<dbReference type="Proteomes" id="UP001214043">
    <property type="component" value="Chromosome"/>
</dbReference>
<organism evidence="2 3">
    <name type="scientific">Hyphococcus flavus</name>
    <dbReference type="NCBI Taxonomy" id="1866326"/>
    <lineage>
        <taxon>Bacteria</taxon>
        <taxon>Pseudomonadati</taxon>
        <taxon>Pseudomonadota</taxon>
        <taxon>Alphaproteobacteria</taxon>
        <taxon>Parvularculales</taxon>
        <taxon>Parvularculaceae</taxon>
        <taxon>Hyphococcus</taxon>
    </lineage>
</organism>
<dbReference type="InterPro" id="IPR009325">
    <property type="entry name" value="DUF983"/>
</dbReference>
<keyword evidence="1" id="KW-0812">Transmembrane</keyword>
<evidence type="ECO:0000256" key="1">
    <source>
        <dbReference type="SAM" id="Phobius"/>
    </source>
</evidence>
<feature type="transmembrane region" description="Helical" evidence="1">
    <location>
        <begin position="91"/>
        <end position="110"/>
    </location>
</feature>
<dbReference type="Pfam" id="PF06170">
    <property type="entry name" value="DUF983"/>
    <property type="match status" value="1"/>
</dbReference>
<keyword evidence="1" id="KW-1133">Transmembrane helix</keyword>
<dbReference type="EMBL" id="CP118166">
    <property type="protein sequence ID" value="WDI31102.1"/>
    <property type="molecule type" value="Genomic_DNA"/>
</dbReference>
<evidence type="ECO:0000313" key="2">
    <source>
        <dbReference type="EMBL" id="WDI31102.1"/>
    </source>
</evidence>